<dbReference type="OrthoDB" id="1410880at2"/>
<feature type="transmembrane region" description="Helical" evidence="1">
    <location>
        <begin position="402"/>
        <end position="422"/>
    </location>
</feature>
<evidence type="ECO:0000313" key="3">
    <source>
        <dbReference type="Proteomes" id="UP000239800"/>
    </source>
</evidence>
<feature type="transmembrane region" description="Helical" evidence="1">
    <location>
        <begin position="121"/>
        <end position="139"/>
    </location>
</feature>
<keyword evidence="3" id="KW-1185">Reference proteome</keyword>
<comment type="caution">
    <text evidence="2">The sequence shown here is derived from an EMBL/GenBank/DDBJ whole genome shotgun (WGS) entry which is preliminary data.</text>
</comment>
<evidence type="ECO:0000313" key="2">
    <source>
        <dbReference type="EMBL" id="PQB04850.1"/>
    </source>
</evidence>
<organism evidence="2 3">
    <name type="scientific">Aureitalea marina</name>
    <dbReference type="NCBI Taxonomy" id="930804"/>
    <lineage>
        <taxon>Bacteria</taxon>
        <taxon>Pseudomonadati</taxon>
        <taxon>Bacteroidota</taxon>
        <taxon>Flavobacteriia</taxon>
        <taxon>Flavobacteriales</taxon>
        <taxon>Flavobacteriaceae</taxon>
        <taxon>Aureitalea</taxon>
    </lineage>
</organism>
<dbReference type="Proteomes" id="UP000239800">
    <property type="component" value="Unassembled WGS sequence"/>
</dbReference>
<gene>
    <name evidence="2" type="ORF">BST85_08050</name>
</gene>
<feature type="transmembrane region" description="Helical" evidence="1">
    <location>
        <begin position="90"/>
        <end position="109"/>
    </location>
</feature>
<feature type="transmembrane region" description="Helical" evidence="1">
    <location>
        <begin position="9"/>
        <end position="30"/>
    </location>
</feature>
<protein>
    <recommendedName>
        <fullName evidence="4">Glycosyltransferase RgtA/B/C/D-like domain-containing protein</fullName>
    </recommendedName>
</protein>
<feature type="transmembrane region" description="Helical" evidence="1">
    <location>
        <begin position="64"/>
        <end position="83"/>
    </location>
</feature>
<reference evidence="2 3" key="1">
    <citation type="submission" date="2016-11" db="EMBL/GenBank/DDBJ databases">
        <title>Trade-off between light-utilization and light-protection in marine flavobacteria.</title>
        <authorList>
            <person name="Kumagai Y."/>
        </authorList>
    </citation>
    <scope>NUCLEOTIDE SEQUENCE [LARGE SCALE GENOMIC DNA]</scope>
    <source>
        <strain evidence="2 3">NBRC 107741</strain>
    </source>
</reference>
<dbReference type="EMBL" id="MQUB01000001">
    <property type="protein sequence ID" value="PQB04850.1"/>
    <property type="molecule type" value="Genomic_DNA"/>
</dbReference>
<name>A0A2S7KQG3_9FLAO</name>
<keyword evidence="1" id="KW-0472">Membrane</keyword>
<feature type="transmembrane region" description="Helical" evidence="1">
    <location>
        <begin position="375"/>
        <end position="396"/>
    </location>
</feature>
<evidence type="ECO:0000256" key="1">
    <source>
        <dbReference type="SAM" id="Phobius"/>
    </source>
</evidence>
<dbReference type="RefSeq" id="WP_104812782.1">
    <property type="nucleotide sequence ID" value="NZ_MQUB01000001.1"/>
</dbReference>
<feature type="transmembrane region" description="Helical" evidence="1">
    <location>
        <begin position="146"/>
        <end position="178"/>
    </location>
</feature>
<keyword evidence="1" id="KW-0812">Transmembrane</keyword>
<keyword evidence="1" id="KW-1133">Transmembrane helix</keyword>
<accession>A0A2S7KQG3</accession>
<sequence length="426" mass="49296">MITSRQAKYLVWGLFLFTTLVVLYRELVYFPDSEGYLKSYLIRTAGYPLFLRAVTAISGEYFEWILKGLQAVIGCWGIGYFLRKLKRLKILQPLSVVVLCVVLLAPYVFDIRIGNKVLSEALAYPLFLVVIAQLFGALIRRSNRSLLLAIPWLLLLLSVRNQFIFLVPIGIALAYLIYRDKGQLRPFLMVMILWLAIPLVGNLTDRSYHYLQHGHFVRTPWQGIHFMAPAMFVAELEDVDLFDEEVKRNYFSQMHASLAAKKLHIDHPNDFYWDPVVIYVYQFTEIANSTLFMEGREIIAPGKDRYETFIEVDRVTGQMAPVLIKNNFRRWFRIYRGNFVHGIGSTALAVVLLFLLLYGIYSLSKRNASRNMECMTLALLLLYGNMALVSLGMYTVNRFTFYNHWAIFFLLILWIQAGQASLKAKK</sequence>
<evidence type="ECO:0008006" key="4">
    <source>
        <dbReference type="Google" id="ProtNLM"/>
    </source>
</evidence>
<feature type="transmembrane region" description="Helical" evidence="1">
    <location>
        <begin position="184"/>
        <end position="204"/>
    </location>
</feature>
<dbReference type="AlphaFoldDB" id="A0A2S7KQG3"/>
<proteinExistence type="predicted"/>
<feature type="transmembrane region" description="Helical" evidence="1">
    <location>
        <begin position="339"/>
        <end position="363"/>
    </location>
</feature>